<dbReference type="SUPFAM" id="SSF56436">
    <property type="entry name" value="C-type lectin-like"/>
    <property type="match status" value="1"/>
</dbReference>
<evidence type="ECO:0000256" key="1">
    <source>
        <dbReference type="SAM" id="MobiDB-lite"/>
    </source>
</evidence>
<feature type="region of interest" description="Disordered" evidence="1">
    <location>
        <begin position="903"/>
        <end position="942"/>
    </location>
</feature>
<gene>
    <name evidence="3" type="ORF">DespoDRAFT_01764</name>
</gene>
<feature type="region of interest" description="Disordered" evidence="1">
    <location>
        <begin position="104"/>
        <end position="126"/>
    </location>
</feature>
<dbReference type="Proteomes" id="UP000005778">
    <property type="component" value="Chromosome"/>
</dbReference>
<dbReference type="PANTHER" id="PTHR23150">
    <property type="entry name" value="SULFATASE MODIFYING FACTOR 1, 2"/>
    <property type="match status" value="1"/>
</dbReference>
<reference evidence="3 4" key="1">
    <citation type="submission" date="2011-09" db="EMBL/GenBank/DDBJ databases">
        <authorList>
            <consortium name="US DOE Joint Genome Institute (JGI-PGF)"/>
            <person name="Lucas S."/>
            <person name="Han J."/>
            <person name="Lapidus A."/>
            <person name="Cheng J.-F."/>
            <person name="Goodwin L."/>
            <person name="Pitluck S."/>
            <person name="Peters L."/>
            <person name="Land M.L."/>
            <person name="Hauser L."/>
            <person name="Orellana R."/>
            <person name="Lovley D."/>
            <person name="Woyke T.J."/>
        </authorList>
    </citation>
    <scope>NUCLEOTIDE SEQUENCE [LARGE SCALE GENOMIC DNA]</scope>
    <source>
        <strain evidence="3 4">2ac9</strain>
    </source>
</reference>
<evidence type="ECO:0000259" key="2">
    <source>
        <dbReference type="Pfam" id="PF03781"/>
    </source>
</evidence>
<dbReference type="HOGENOM" id="CLU_311622_0_0_7"/>
<dbReference type="EMBL" id="CM001488">
    <property type="protein sequence ID" value="EIM63681.1"/>
    <property type="molecule type" value="Genomic_DNA"/>
</dbReference>
<evidence type="ECO:0000313" key="4">
    <source>
        <dbReference type="Proteomes" id="UP000005778"/>
    </source>
</evidence>
<dbReference type="InterPro" id="IPR005532">
    <property type="entry name" value="SUMF_dom"/>
</dbReference>
<dbReference type="PANTHER" id="PTHR23150:SF19">
    <property type="entry name" value="FORMYLGLYCINE-GENERATING ENZYME"/>
    <property type="match status" value="1"/>
</dbReference>
<keyword evidence="4" id="KW-1185">Reference proteome</keyword>
<dbReference type="InterPro" id="IPR042095">
    <property type="entry name" value="SUMF_sf"/>
</dbReference>
<accession>I5B2G8</accession>
<name>I5B2G8_9BACT</name>
<reference evidence="3 4" key="2">
    <citation type="submission" date="2012-02" db="EMBL/GenBank/DDBJ databases">
        <title>Improved High-Quality Draft sequence of Desulfobacter postgatei 2ac9.</title>
        <authorList>
            <consortium name="US DOE Joint Genome Institute"/>
            <person name="Lucas S."/>
            <person name="Han J."/>
            <person name="Lapidus A."/>
            <person name="Cheng J.-F."/>
            <person name="Goodwin L."/>
            <person name="Pitluck S."/>
            <person name="Peters L."/>
            <person name="Ovchinnikova G."/>
            <person name="Held B."/>
            <person name="Detter J.C."/>
            <person name="Han C."/>
            <person name="Tapia R."/>
            <person name="Land M."/>
            <person name="Hauser L."/>
            <person name="Kyrpides N."/>
            <person name="Ivanova N."/>
            <person name="Pagani I."/>
            <person name="Orellana R."/>
            <person name="Lovley D."/>
            <person name="Woyke T."/>
        </authorList>
    </citation>
    <scope>NUCLEOTIDE SEQUENCE [LARGE SCALE GENOMIC DNA]</scope>
    <source>
        <strain evidence="3 4">2ac9</strain>
    </source>
</reference>
<protein>
    <recommendedName>
        <fullName evidence="2">Sulfatase-modifying factor enzyme-like domain-containing protein</fullName>
    </recommendedName>
</protein>
<dbReference type="STRING" id="879212.DespoDRAFT_01764"/>
<dbReference type="GO" id="GO:0120147">
    <property type="term" value="F:formylglycine-generating oxidase activity"/>
    <property type="evidence" value="ECO:0007669"/>
    <property type="project" value="TreeGrafter"/>
</dbReference>
<dbReference type="InterPro" id="IPR051043">
    <property type="entry name" value="Sulfatase_Mod_Factor_Kinase"/>
</dbReference>
<sequence length="942" mass="107092">MKGVEVAYIIVNKINGLIKKGRTWVNSLKLSPITLKTTRPFQHPWMPGEKTNAKKTPSGRMGELTTLFSLVERLKGQNISISEFSELLGLKYSPKPKDREIAEPDQKIIDEGLPPEPGSSAIRPTNYPPDKAHFRFPCLYALEEKIVEDTRTMPAEYASLIPFEGAIEFPPVADEVMPDPLTGWNVLWPYLKRLGIELKQTRQLDTKRIIQSAVRQKPLEIIPWKKKRAWPLDMVLVLDFSKHLSPFFNDFRDLALNMDQWFRNRLHIVACPDPKTNTFWYQGAMHKGFPIVRQNLHLIYAGDLGFLDKQGINAGFWHGFGRRMKQKHVRIDALVTAHPSDWIMETATLFSLHYWDSGVIRPGGDSGNRGAGPSMKTRDQTEMLLAALSLAVELTPALIRRVRNRLGFSVSTESLACRHFALEGNVFRFQWRNPESRAKYSKKAQDLNLDLDRIWPLIQSFESRMPMELRIEQRQKAGKFLDGDQAAFLRKLVLFQQNPDTPETEKNRIMAWVGRVADRAGEEAWVPELNTLFGIYNETIKPQKVPGGVDLTQVPEWAVKSRETGPVCLSVHQNRLEIFSSGRPSHHPGLIHELSAGSKSQVIFRTDEAAIKQSMTLDKPFELPENTVEIVVETDTGRTTVAMMPCPEWASGIRRDRYGLFVEVKVKGIGFVLRWIPPGNFMMGSPGDEPERSDYEGPLHRVAFEKGFWLADTACTQELWRAVTGKNPSRFKEEGVEHPVENVSWDDANDFIDGLNRLVPGLDIRLPSEAEWEYACRAGTDTPFWFGWELNTDRVNYNGNYPYNNGPKGEYRRKTVPVNFFEQNPWGLYQMHGNVWEWCQDRWHDNYDGAPDDGSVWEDGDNESRVCRGGSWINLGRYLRSAYRYFRPLADLIDNNGLRLARGPLVPEAGTGRSRTGYGPGAARDEQTGTVTPAGGARGDSQ</sequence>
<dbReference type="Pfam" id="PF03781">
    <property type="entry name" value="FGE-sulfatase"/>
    <property type="match status" value="1"/>
</dbReference>
<evidence type="ECO:0000313" key="3">
    <source>
        <dbReference type="EMBL" id="EIM63681.1"/>
    </source>
</evidence>
<dbReference type="eggNOG" id="COG1262">
    <property type="taxonomic scope" value="Bacteria"/>
</dbReference>
<dbReference type="InterPro" id="IPR016187">
    <property type="entry name" value="CTDL_fold"/>
</dbReference>
<proteinExistence type="predicted"/>
<feature type="domain" description="Sulfatase-modifying factor enzyme-like" evidence="2">
    <location>
        <begin position="675"/>
        <end position="902"/>
    </location>
</feature>
<dbReference type="Gene3D" id="3.90.1580.10">
    <property type="entry name" value="paralog of FGE (formylglycine-generating enzyme)"/>
    <property type="match status" value="1"/>
</dbReference>
<dbReference type="AlphaFoldDB" id="I5B2G8"/>
<organism evidence="3 4">
    <name type="scientific">Desulfobacter postgatei 2ac9</name>
    <dbReference type="NCBI Taxonomy" id="879212"/>
    <lineage>
        <taxon>Bacteria</taxon>
        <taxon>Pseudomonadati</taxon>
        <taxon>Thermodesulfobacteriota</taxon>
        <taxon>Desulfobacteria</taxon>
        <taxon>Desulfobacterales</taxon>
        <taxon>Desulfobacteraceae</taxon>
        <taxon>Desulfobacter</taxon>
    </lineage>
</organism>